<feature type="compositionally biased region" description="Basic and acidic residues" evidence="1">
    <location>
        <begin position="702"/>
        <end position="712"/>
    </location>
</feature>
<feature type="compositionally biased region" description="Polar residues" evidence="1">
    <location>
        <begin position="645"/>
        <end position="656"/>
    </location>
</feature>
<feature type="compositionally biased region" description="Basic and acidic residues" evidence="1">
    <location>
        <begin position="657"/>
        <end position="681"/>
    </location>
</feature>
<dbReference type="EMBL" id="JAUTXT010000014">
    <property type="protein sequence ID" value="KAK3675551.1"/>
    <property type="molecule type" value="Genomic_DNA"/>
</dbReference>
<feature type="compositionally biased region" description="Basic and acidic residues" evidence="1">
    <location>
        <begin position="920"/>
        <end position="963"/>
    </location>
</feature>
<gene>
    <name evidence="2" type="ORF">LTR78_004635</name>
</gene>
<dbReference type="Proteomes" id="UP001274830">
    <property type="component" value="Unassembled WGS sequence"/>
</dbReference>
<evidence type="ECO:0000256" key="1">
    <source>
        <dbReference type="SAM" id="MobiDB-lite"/>
    </source>
</evidence>
<comment type="caution">
    <text evidence="2">The sequence shown here is derived from an EMBL/GenBank/DDBJ whole genome shotgun (WGS) entry which is preliminary data.</text>
</comment>
<feature type="compositionally biased region" description="Basic and acidic residues" evidence="1">
    <location>
        <begin position="990"/>
        <end position="1006"/>
    </location>
</feature>
<protein>
    <submittedName>
        <fullName evidence="2">Uncharacterized protein</fullName>
    </submittedName>
</protein>
<feature type="region of interest" description="Disordered" evidence="1">
    <location>
        <begin position="231"/>
        <end position="252"/>
    </location>
</feature>
<feature type="region of interest" description="Disordered" evidence="1">
    <location>
        <begin position="1"/>
        <end position="21"/>
    </location>
</feature>
<feature type="compositionally biased region" description="Basic and acidic residues" evidence="1">
    <location>
        <begin position="599"/>
        <end position="644"/>
    </location>
</feature>
<feature type="compositionally biased region" description="Polar residues" evidence="1">
    <location>
        <begin position="464"/>
        <end position="476"/>
    </location>
</feature>
<feature type="compositionally biased region" description="Basic and acidic residues" evidence="1">
    <location>
        <begin position="1032"/>
        <end position="1047"/>
    </location>
</feature>
<dbReference type="AlphaFoldDB" id="A0AAE0WPL5"/>
<reference evidence="2" key="1">
    <citation type="submission" date="2023-07" db="EMBL/GenBank/DDBJ databases">
        <title>Black Yeasts Isolated from many extreme environments.</title>
        <authorList>
            <person name="Coleine C."/>
            <person name="Stajich J.E."/>
            <person name="Selbmann L."/>
        </authorList>
    </citation>
    <scope>NUCLEOTIDE SEQUENCE</scope>
    <source>
        <strain evidence="2">CCFEE 5485</strain>
    </source>
</reference>
<feature type="compositionally biased region" description="Basic and acidic residues" evidence="1">
    <location>
        <begin position="424"/>
        <end position="448"/>
    </location>
</feature>
<feature type="compositionally biased region" description="Polar residues" evidence="1">
    <location>
        <begin position="847"/>
        <end position="856"/>
    </location>
</feature>
<name>A0AAE0WPL5_9PEZI</name>
<keyword evidence="3" id="KW-1185">Reference proteome</keyword>
<evidence type="ECO:0000313" key="3">
    <source>
        <dbReference type="Proteomes" id="UP001274830"/>
    </source>
</evidence>
<feature type="compositionally biased region" description="Polar residues" evidence="1">
    <location>
        <begin position="685"/>
        <end position="701"/>
    </location>
</feature>
<sequence length="1066" mass="119643">MTTAAPPRTRAADLSIPPPPLPEFYLPKDFAQRDNDEQEEDTKVAMKVRRYTVELNDDEAAGLLVKLPSATTKATGKTMTQVTYTDRVRYGPVATMPAPAGGAADVPPLAIYHICRLCLRTRSARYHREHPIPVNGVPPPPGICRRCRVTTVEDGSKVAEKTQCGESNQKRIGLGCIVKDEDYVSNQDYKDLHNGRNFMPPFEHLGLRHESSSARSRETREEHKKLPYRHVRVRESSLSSSPPGPKTHAESTAQDVIDAVSVKSASAVISEKSQRRPDYRGFREGGGGKITARLIDEDLPTTTQVAIYAASESSRSPPTGTFIKIVASASVQQPVQPQWSEAGIRRVARDEVERYRQAERTLEAHRDPYAHGRMVLIERRIERPAAEAEVLPWEKKKSGMTEEVVMVKKPLFQSERQSSGAHCSDWDSGRIQNREDRKESQVTERETTWVDEEIMLERVRQRPSHSTASGNMSGHGQNIDAETQDPRSTTRKPKSAKGETARGRTDIDSKDRGSNRSGDHKATDSAEPRSERSERRKWDLMSGYPTQVQPEARREVASSRRRAERDSLVHRKIWLPPWKDYEIIEITDTFDDESMPGNRETKHERRVTEQPARLRSEPERVKADSILAKAKEEPSKPVDEHDHSQSQPETGASNFRSTDRTEEKLDIKWRKRESQDQEPRRGPASLSSLGTRNRSGRPANSDSEKNREDEVASQKSRPRAFDLRWAAATAQARPGRSRDEVEDDEKTMHPNGGRIHASQVDRADASVGRLALRPEPAATHSHTRQKAPQSEHEYVYTERLVEPVGPRIHRGTAISDVGRHYTRTEEIWCKSNGSKASSRGIPVARSNAPTPSTTKLKQPETKVAEGSEHSSKVRFAAKVDISPTPPGSDASSEHFRLIGGSASSKAKLRDGESGEDLIAEFERRGRSKTREPRSPHNRTGEQEYFYERRETVREPSGVDRGWDDAPPSAWEGDSNKSQPKPLVHAYSESPARERSSRWGKEGRWEEEGSGAGPIRPEMPRQEVMDVLSGSEHTTRAEVEGGTEDPRYGHAHGRWPEDLSVLASHVR</sequence>
<feature type="compositionally biased region" description="Basic and acidic residues" evidence="1">
    <location>
        <begin position="551"/>
        <end position="568"/>
    </location>
</feature>
<feature type="region of interest" description="Disordered" evidence="1">
    <location>
        <begin position="414"/>
        <end position="568"/>
    </location>
</feature>
<proteinExistence type="predicted"/>
<feature type="region of interest" description="Disordered" evidence="1">
    <location>
        <begin position="832"/>
        <end position="1066"/>
    </location>
</feature>
<accession>A0AAE0WPL5</accession>
<feature type="region of interest" description="Disordered" evidence="1">
    <location>
        <begin position="588"/>
        <end position="794"/>
    </location>
</feature>
<feature type="compositionally biased region" description="Basic and acidic residues" evidence="1">
    <location>
        <begin position="857"/>
        <end position="871"/>
    </location>
</feature>
<organism evidence="2 3">
    <name type="scientific">Recurvomyces mirabilis</name>
    <dbReference type="NCBI Taxonomy" id="574656"/>
    <lineage>
        <taxon>Eukaryota</taxon>
        <taxon>Fungi</taxon>
        <taxon>Dikarya</taxon>
        <taxon>Ascomycota</taxon>
        <taxon>Pezizomycotina</taxon>
        <taxon>Dothideomycetes</taxon>
        <taxon>Dothideomycetidae</taxon>
        <taxon>Mycosphaerellales</taxon>
        <taxon>Teratosphaeriaceae</taxon>
        <taxon>Recurvomyces</taxon>
    </lineage>
</organism>
<evidence type="ECO:0000313" key="2">
    <source>
        <dbReference type="EMBL" id="KAK3675551.1"/>
    </source>
</evidence>
<feature type="compositionally biased region" description="Basic and acidic residues" evidence="1">
    <location>
        <begin position="496"/>
        <end position="539"/>
    </location>
</feature>